<dbReference type="Proteomes" id="UP000050920">
    <property type="component" value="Unassembled WGS sequence"/>
</dbReference>
<dbReference type="InterPro" id="IPR027417">
    <property type="entry name" value="P-loop_NTPase"/>
</dbReference>
<organism evidence="1 2">
    <name type="scientific">Lactiplantibacillus fabifermentans DSM 21115</name>
    <dbReference type="NCBI Taxonomy" id="1413187"/>
    <lineage>
        <taxon>Bacteria</taxon>
        <taxon>Bacillati</taxon>
        <taxon>Bacillota</taxon>
        <taxon>Bacilli</taxon>
        <taxon>Lactobacillales</taxon>
        <taxon>Lactobacillaceae</taxon>
        <taxon>Lactiplantibacillus</taxon>
    </lineage>
</organism>
<dbReference type="SUPFAM" id="SSF52540">
    <property type="entry name" value="P-loop containing nucleoside triphosphate hydrolases"/>
    <property type="match status" value="1"/>
</dbReference>
<comment type="caution">
    <text evidence="1">The sequence shown here is derived from an EMBL/GenBank/DDBJ whole genome shotgun (WGS) entry which is preliminary data.</text>
</comment>
<gene>
    <name evidence="1" type="ORF">DY78_GL001351</name>
</gene>
<sequence>MTKYILITSEHIQVGKTTITYNLANWLTQTLAAKVAVLDLNAFKTFDDQYRHTHYQPKIGMTYLPRMPFTTADLVNTNHYTSIAKYYERDQLVSHLKHYPDFEKYDYVLINYFPNYRFVSPENLIAAYHPYVLAVSTPTPEFVELQHVMIMYQSQPRLALANDVWHRPHNLTHPKLAKLLPNETVAPTIKHQRRQGGLQTQLDLPTAALTKFLQS</sequence>
<dbReference type="AlphaFoldDB" id="A0A0R2NU28"/>
<protein>
    <submittedName>
        <fullName evidence="1">Uncharacterized protein</fullName>
    </submittedName>
</protein>
<name>A0A0R2NU28_9LACO</name>
<dbReference type="Gene3D" id="3.40.50.300">
    <property type="entry name" value="P-loop containing nucleotide triphosphate hydrolases"/>
    <property type="match status" value="1"/>
</dbReference>
<proteinExistence type="predicted"/>
<accession>A0A0R2NU28</accession>
<keyword evidence="2" id="KW-1185">Reference proteome</keyword>
<reference evidence="1 2" key="1">
    <citation type="journal article" date="2015" name="Genome Announc.">
        <title>Expanding the biotechnology potential of lactobacilli through comparative genomics of 213 strains and associated genera.</title>
        <authorList>
            <person name="Sun Z."/>
            <person name="Harris H.M."/>
            <person name="McCann A."/>
            <person name="Guo C."/>
            <person name="Argimon S."/>
            <person name="Zhang W."/>
            <person name="Yang X."/>
            <person name="Jeffery I.B."/>
            <person name="Cooney J.C."/>
            <person name="Kagawa T.F."/>
            <person name="Liu W."/>
            <person name="Song Y."/>
            <person name="Salvetti E."/>
            <person name="Wrobel A."/>
            <person name="Rasinkangas P."/>
            <person name="Parkhill J."/>
            <person name="Rea M.C."/>
            <person name="O'Sullivan O."/>
            <person name="Ritari J."/>
            <person name="Douillard F.P."/>
            <person name="Paul Ross R."/>
            <person name="Yang R."/>
            <person name="Briner A.E."/>
            <person name="Felis G.E."/>
            <person name="de Vos W.M."/>
            <person name="Barrangou R."/>
            <person name="Klaenhammer T.R."/>
            <person name="Caufield P.W."/>
            <person name="Cui Y."/>
            <person name="Zhang H."/>
            <person name="O'Toole P.W."/>
        </authorList>
    </citation>
    <scope>NUCLEOTIDE SEQUENCE [LARGE SCALE GENOMIC DNA]</scope>
    <source>
        <strain evidence="1 2">DSM 21115</strain>
    </source>
</reference>
<dbReference type="RefSeq" id="WP_024626050.1">
    <property type="nucleotide sequence ID" value="NZ_AYGX02000017.1"/>
</dbReference>
<dbReference type="EMBL" id="AYGX02000017">
    <property type="protein sequence ID" value="KRO29185.1"/>
    <property type="molecule type" value="Genomic_DNA"/>
</dbReference>
<evidence type="ECO:0000313" key="1">
    <source>
        <dbReference type="EMBL" id="KRO29185.1"/>
    </source>
</evidence>
<evidence type="ECO:0000313" key="2">
    <source>
        <dbReference type="Proteomes" id="UP000050920"/>
    </source>
</evidence>